<dbReference type="InterPro" id="IPR006868">
    <property type="entry name" value="DUF630"/>
</dbReference>
<evidence type="ECO:0000313" key="4">
    <source>
        <dbReference type="EMBL" id="KAF8783808.1"/>
    </source>
</evidence>
<evidence type="ECO:0000256" key="1">
    <source>
        <dbReference type="SAM" id="MobiDB-lite"/>
    </source>
</evidence>
<proteinExistence type="predicted"/>
<comment type="caution">
    <text evidence="4">The sequence shown here is derived from an EMBL/GenBank/DDBJ whole genome shotgun (WGS) entry which is preliminary data.</text>
</comment>
<dbReference type="PANTHER" id="PTHR21450:SF26">
    <property type="entry name" value="LEUCINE ZIPPER PROTEIN-LIKE"/>
    <property type="match status" value="1"/>
</dbReference>
<evidence type="ECO:0000259" key="3">
    <source>
        <dbReference type="Pfam" id="PF04783"/>
    </source>
</evidence>
<dbReference type="Pfam" id="PF04782">
    <property type="entry name" value="DUF632"/>
    <property type="match status" value="1"/>
</dbReference>
<sequence length="725" mass="78802">MPCEKKAWRERRRAKPGLRRRSGKSSLAAFHSPPPFTQGHPRRPPLRLPVSPRVLPAQIQDEEEHSAAMGCSSSKLDEEAAVKTCHDRKSFVKKAIAQRGLLASSHVAYVQSLRRVTMALFYYFAEDEHLYYLQEQSSSTTTLCLNHPSSPEKKVLVINCLRPAGAPPVHPVVEQWEPDAVETATIDRFFGLDHQFPSSIDQMNGMPVSPQPPRWDLSWDPFSSTIDQHHLYPDYGVDGIKAVGQEDEQIPELEEDTDDDSDGHDHSEGETEEEEEEAEEREEGKGEEADAAAAVAAEVAPPPAREEERKVDHHVKNELRVVASADVGQHGTPGFTVYVARSPTSMAEAMKDIQAHFMKIVETAGEVSELLEVVPYRRRVQPPAPVGDGEEQGVPVVPPEPFELFQSHKESLDRLYEWEKRLYEEVRAGERVRLAYEKKCALLRSQDANGAEPFAIEKTRIAIRDLRTKLDISLTSVDAVSKRIAAVRDNELLPQLMQLVRGMWRVIADAHRVMKRTADEACALLTSSAAAAAAARPAALVGEGGIRGPPPPPSSTRAAAGAGALGAELRGWRAALEAWGESQRAYAAALWGWARSCCANDRGGGAGGEEDMPRLIVGWARAVESVDVDAAAMALDAVAAEAAAIAVAAKRQQRGGGGGGGEEWFNEEEAKKKICVGLTAALAAVAEAGGLAVAAYDGLVMEMEMGARGAPETETTGMNEESIQN</sequence>
<evidence type="ECO:0008006" key="6">
    <source>
        <dbReference type="Google" id="ProtNLM"/>
    </source>
</evidence>
<organism evidence="4 5">
    <name type="scientific">Digitaria exilis</name>
    <dbReference type="NCBI Taxonomy" id="1010633"/>
    <lineage>
        <taxon>Eukaryota</taxon>
        <taxon>Viridiplantae</taxon>
        <taxon>Streptophyta</taxon>
        <taxon>Embryophyta</taxon>
        <taxon>Tracheophyta</taxon>
        <taxon>Spermatophyta</taxon>
        <taxon>Magnoliopsida</taxon>
        <taxon>Liliopsida</taxon>
        <taxon>Poales</taxon>
        <taxon>Poaceae</taxon>
        <taxon>PACMAD clade</taxon>
        <taxon>Panicoideae</taxon>
        <taxon>Panicodae</taxon>
        <taxon>Paniceae</taxon>
        <taxon>Anthephorinae</taxon>
        <taxon>Digitaria</taxon>
    </lineage>
</organism>
<accession>A0A835G0H0</accession>
<evidence type="ECO:0000313" key="5">
    <source>
        <dbReference type="Proteomes" id="UP000636709"/>
    </source>
</evidence>
<feature type="compositionally biased region" description="Acidic residues" evidence="1">
    <location>
        <begin position="251"/>
        <end position="262"/>
    </location>
</feature>
<dbReference type="InterPro" id="IPR006867">
    <property type="entry name" value="DUF632"/>
</dbReference>
<protein>
    <recommendedName>
        <fullName evidence="6">DUF632 domain-containing protein</fullName>
    </recommendedName>
</protein>
<dbReference type="EMBL" id="JACEFO010000036">
    <property type="protein sequence ID" value="KAF8783808.1"/>
    <property type="molecule type" value="Genomic_DNA"/>
</dbReference>
<feature type="compositionally biased region" description="Basic residues" evidence="1">
    <location>
        <begin position="8"/>
        <end position="23"/>
    </location>
</feature>
<dbReference type="GO" id="GO:0005975">
    <property type="term" value="P:carbohydrate metabolic process"/>
    <property type="evidence" value="ECO:0007669"/>
    <property type="project" value="InterPro"/>
</dbReference>
<name>A0A835G0H0_9POAL</name>
<feature type="region of interest" description="Disordered" evidence="1">
    <location>
        <begin position="251"/>
        <end position="313"/>
    </location>
</feature>
<keyword evidence="5" id="KW-1185">Reference proteome</keyword>
<dbReference type="OrthoDB" id="663995at2759"/>
<dbReference type="GO" id="GO:0016832">
    <property type="term" value="F:aldehyde-lyase activity"/>
    <property type="evidence" value="ECO:0007669"/>
    <property type="project" value="InterPro"/>
</dbReference>
<dbReference type="PANTHER" id="PTHR21450">
    <property type="entry name" value="PROTEIN ALTERED PHOSPHATE STARVATION RESPONSE 1"/>
    <property type="match status" value="1"/>
</dbReference>
<feature type="compositionally biased region" description="Acidic residues" evidence="1">
    <location>
        <begin position="270"/>
        <end position="281"/>
    </location>
</feature>
<dbReference type="GO" id="GO:0008270">
    <property type="term" value="F:zinc ion binding"/>
    <property type="evidence" value="ECO:0007669"/>
    <property type="project" value="InterPro"/>
</dbReference>
<dbReference type="Pfam" id="PF04783">
    <property type="entry name" value="DUF630"/>
    <property type="match status" value="1"/>
</dbReference>
<evidence type="ECO:0000259" key="2">
    <source>
        <dbReference type="Pfam" id="PF04782"/>
    </source>
</evidence>
<feature type="domain" description="DUF632" evidence="2">
    <location>
        <begin position="405"/>
        <end position="641"/>
    </location>
</feature>
<dbReference type="Proteomes" id="UP000636709">
    <property type="component" value="Unassembled WGS sequence"/>
</dbReference>
<dbReference type="AlphaFoldDB" id="A0A835G0H0"/>
<feature type="domain" description="DUF630" evidence="3">
    <location>
        <begin position="69"/>
        <end position="126"/>
    </location>
</feature>
<dbReference type="InterPro" id="IPR000771">
    <property type="entry name" value="FBA_II"/>
</dbReference>
<feature type="compositionally biased region" description="Basic and acidic residues" evidence="1">
    <location>
        <begin position="304"/>
        <end position="313"/>
    </location>
</feature>
<feature type="region of interest" description="Disordered" evidence="1">
    <location>
        <begin position="1"/>
        <end position="48"/>
    </location>
</feature>
<reference evidence="4" key="1">
    <citation type="submission" date="2020-07" db="EMBL/GenBank/DDBJ databases">
        <title>Genome sequence and genetic diversity analysis of an under-domesticated orphan crop, white fonio (Digitaria exilis).</title>
        <authorList>
            <person name="Bennetzen J.L."/>
            <person name="Chen S."/>
            <person name="Ma X."/>
            <person name="Wang X."/>
            <person name="Yssel A.E.J."/>
            <person name="Chaluvadi S.R."/>
            <person name="Johnson M."/>
            <person name="Gangashetty P."/>
            <person name="Hamidou F."/>
            <person name="Sanogo M.D."/>
            <person name="Zwaenepoel A."/>
            <person name="Wallace J."/>
            <person name="Van De Peer Y."/>
            <person name="Van Deynze A."/>
        </authorList>
    </citation>
    <scope>NUCLEOTIDE SEQUENCE</scope>
    <source>
        <tissue evidence="4">Leaves</tissue>
    </source>
</reference>
<dbReference type="PROSITE" id="PS00806">
    <property type="entry name" value="ALDOLASE_CLASS_II_2"/>
    <property type="match status" value="1"/>
</dbReference>
<gene>
    <name evidence="4" type="ORF">HU200_000246</name>
</gene>